<reference evidence="5 6" key="1">
    <citation type="journal article" date="2020" name="Front. Plant Sci.">
        <title>Isolation of Rhizosphere Bacteria That Improve Quality and Water Stress Tolerance in Greenhouse Ornamentals.</title>
        <authorList>
            <person name="Nordstedt N.P."/>
            <person name="Jones M.L."/>
        </authorList>
    </citation>
    <scope>NUCLEOTIDE SEQUENCE [LARGE SCALE GENOMIC DNA]</scope>
    <source>
        <strain evidence="5 6">C6C2</strain>
    </source>
</reference>
<name>A0ABX2M4T4_9BURK</name>
<dbReference type="Pfam" id="PF00207">
    <property type="entry name" value="A2M"/>
    <property type="match status" value="1"/>
</dbReference>
<dbReference type="InterPro" id="IPR008930">
    <property type="entry name" value="Terpenoid_cyclase/PrenylTrfase"/>
</dbReference>
<dbReference type="SUPFAM" id="SSF48239">
    <property type="entry name" value="Terpenoid cyclases/Protein prenyltransferases"/>
    <property type="match status" value="1"/>
</dbReference>
<dbReference type="Pfam" id="PF07703">
    <property type="entry name" value="A2M_BRD"/>
    <property type="match status" value="1"/>
</dbReference>
<evidence type="ECO:0000256" key="1">
    <source>
        <dbReference type="ARBA" id="ARBA00010556"/>
    </source>
</evidence>
<dbReference type="InterPro" id="IPR011625">
    <property type="entry name" value="A2M_N_BRD"/>
</dbReference>
<keyword evidence="2" id="KW-0732">Signal</keyword>
<dbReference type="PANTHER" id="PTHR40094">
    <property type="entry name" value="ALPHA-2-MACROGLOBULIN HOMOLOG"/>
    <property type="match status" value="1"/>
</dbReference>
<evidence type="ECO:0000259" key="4">
    <source>
        <dbReference type="SMART" id="SM01360"/>
    </source>
</evidence>
<dbReference type="Gene3D" id="2.60.40.3710">
    <property type="match status" value="1"/>
</dbReference>
<dbReference type="Pfam" id="PF11974">
    <property type="entry name" value="bMG3"/>
    <property type="match status" value="1"/>
</dbReference>
<proteinExistence type="inferred from homology"/>
<evidence type="ECO:0000256" key="2">
    <source>
        <dbReference type="ARBA" id="ARBA00022729"/>
    </source>
</evidence>
<evidence type="ECO:0000313" key="5">
    <source>
        <dbReference type="EMBL" id="NUU02844.1"/>
    </source>
</evidence>
<sequence length="1970" mass="213832">MNQTEAGMAAGWSATRQQYQSPRLESGIAAKAWRVAGLWLAAVMALPMSTAQAANVTVTGFSPQGEVAKIRQVRARFSESMIKFGDPKAASPFDVDCPVAGASRWADDKNWIFDFERDLPPGTSCSFSVRTGVKSVAGNAMGGKGRFQFSTGGPAVTRVQPYADSRIAEDQAFILFQNGAATEASVREHLYCEAEGINERIPAKAVGDSDRKALLQEFAKGVDPAAVTIVQCQQRLPNDAHVKLVWDRGIAAANAPAVLSSQPQVFKFQVRSEFVAGFSCQRENANAACSPILPVTLSFSSPVPRKLAEQVMLNATTGKIKPTLDSNQSESVSDITFKPPFPEKSEFTITLPSGFKDEDGRTLGNASSFPLKSALADFPPLAKFPAAPFGIIELNADPTLPVTLRRVEAGLQVRGTDGRAMPGKVADLKVDAGRGDQGVIAWLTRLNKYHEKWGDPKKVDSRSVSLLAKEPGAKKLDLPALKDAKEGEWPFEVIGIPLKDPGFYVVELESQKLGASLLGKPQPMYVRTSALVTNLAVHVKLGRANGAVWVTRLDNAKPVPEAEVRVSNCDGTQIWQGKTDARGVAVLPALEDACANRPYNQDNADKINGLFVSARKADEKGRADMAFALTSWNDGIESWRFNVPTDTDRAATMRATTVFDRTLLRAGETVSMKHVMRTETMQGFGLMKKEDLPTRVRITHQGSGQEYQFPLNWRGGKSAETTFNLPREAKLGSYEVVLDQGRVNANSQAADNNGNDEERGWYGRGTYYTGSFRVEEFRLPLMQGRITPPKGAQVAIKELPLDLQLNYINGGGAANQQVRVSSLLRSRPVNVPGYDGFSFSAPRSDDDSNAEDQKIVADKLAVTLDKNGAGKTVIAKLPPAQRAQELLTEMTYSDPNGEVQTVSTVTPLWPSGVVVGLRAGNWISVKKKLTLTAVTLDTAGKPQAGVPVEIRATARKTNSHRKRMVGGFYAYENDQSTQDLGKLCSGKSDEHGMFMCDTELSEAGNVELTASAKDARGNASSAYSSVWVTGRDELWFDGENQDRIDILAEKKNYQPGETAKFQVRMPFRYATALVAVEREGVIDTQVVQLSGRDPTISVPVKAEYGPNVYVSVLAVRGRMREVPWYSFFVWGWKEPVNWWHEFREYQAPGPIVDLSKPAWKYGIAEINVGDAGHKLQVAVTADKSAYPIRATAKVQVQVRLPDGKPAAGGEFALAAVDEALLELQPNGSWDVLRAMLQRRSYGVETSTAQMQVVGKRHYGKKATPAGGGGGRAPTRELFDTLLLWKPSVVLDADGRATLEVPLNDALTSFRIVAVAESGANYFGTGSVSIRSTQDVQLISGLPPLVREGDSFNAAVTVRNTTTHDMKIRVAARAQGGMPAAPLSLPERDVTVAAGQSAEVVWPVQAPEGVTQLAWDISAQEQGAQGAKDAMKFSQRVAPAVPVTVQQATLFQLDKSASLPVSQPPGNLPGRGGLAVALKPSLAGGSEALTRYFADYPFSCLEQKTSKSIGLRDEAAWQKVAAELPTYLDGDGLAYYFPPADSGARRGSDTLTAYLLAATSEAGYAIPQASRDKMLDGLAGFVEGRITRDFWSPQKDLDVRKLAALEALSRYGRVQPSMLGSLQVNPNQWPTSGLLDWIAVLQRVTAIPERQKKLDEADQILRARLNFQGTRMGFANEEGDYWWWLMSSGDANANRLILLQLNNPAWRDDMPRLVAGAISRQQRGHWGTTTANVWGSLALEKFARKFESEPVTGSTRATVEQGGATVGSQSLAWSGAAGGGKLQLPWPKADGAAATMRFAQEGSGKPWVTLQSLAAVPLKQAFSSGYRITRKIEAVEQKQAGVYTRGDVLRITLDIDAQTDMTWVVVSDPVPGGATLLGSGLGRDSVIAQGNQDRSRDRDRGLGWLAYEERSFEAYRAYYESMPKGRTSISYTVRLNNVGEFNLPPTRVEAMYAPEMFGEIPNARLVVKAAQ</sequence>
<dbReference type="InterPro" id="IPR041246">
    <property type="entry name" value="Bact_MG10"/>
</dbReference>
<accession>A0ABX2M4T4</accession>
<feature type="domain" description="Alpha-2-macroglobulin" evidence="4">
    <location>
        <begin position="1281"/>
        <end position="1371"/>
    </location>
</feature>
<dbReference type="SMART" id="SM01359">
    <property type="entry name" value="A2M_N_2"/>
    <property type="match status" value="1"/>
</dbReference>
<dbReference type="PANTHER" id="PTHR40094:SF1">
    <property type="entry name" value="UBIQUITIN DOMAIN-CONTAINING PROTEIN"/>
    <property type="match status" value="1"/>
</dbReference>
<gene>
    <name evidence="5" type="ORF">HNO84_14660</name>
</gene>
<dbReference type="InterPro" id="IPR001599">
    <property type="entry name" value="Macroglobln_a2"/>
</dbReference>
<dbReference type="InterPro" id="IPR051802">
    <property type="entry name" value="YfhM-like"/>
</dbReference>
<comment type="caution">
    <text evidence="5">The sequence shown here is derived from an EMBL/GenBank/DDBJ whole genome shotgun (WGS) entry which is preliminary data.</text>
</comment>
<dbReference type="InterPro" id="IPR032812">
    <property type="entry name" value="SbsA_Ig"/>
</dbReference>
<organism evidence="5 6">
    <name type="scientific">Herbaspirillum robiniae</name>
    <dbReference type="NCBI Taxonomy" id="2014887"/>
    <lineage>
        <taxon>Bacteria</taxon>
        <taxon>Pseudomonadati</taxon>
        <taxon>Pseudomonadota</taxon>
        <taxon>Betaproteobacteria</taxon>
        <taxon>Burkholderiales</taxon>
        <taxon>Oxalobacteraceae</taxon>
        <taxon>Herbaspirillum</taxon>
    </lineage>
</organism>
<feature type="domain" description="Alpha-2-macroglobulin bait region" evidence="3">
    <location>
        <begin position="1044"/>
        <end position="1223"/>
    </location>
</feature>
<dbReference type="Pfam" id="PF13205">
    <property type="entry name" value="Big_5"/>
    <property type="match status" value="1"/>
</dbReference>
<dbReference type="Pfam" id="PF01835">
    <property type="entry name" value="MG2"/>
    <property type="match status" value="1"/>
</dbReference>
<dbReference type="InterPro" id="IPR002890">
    <property type="entry name" value="MG2"/>
</dbReference>
<dbReference type="InterPro" id="IPR021868">
    <property type="entry name" value="Alpha_2_Macroglob_MG3"/>
</dbReference>
<evidence type="ECO:0000259" key="3">
    <source>
        <dbReference type="SMART" id="SM01359"/>
    </source>
</evidence>
<dbReference type="EMBL" id="JABFMT010000015">
    <property type="protein sequence ID" value="NUU02844.1"/>
    <property type="molecule type" value="Genomic_DNA"/>
</dbReference>
<dbReference type="Pfam" id="PF17973">
    <property type="entry name" value="bMG10"/>
    <property type="match status" value="1"/>
</dbReference>
<comment type="similarity">
    <text evidence="1">Belongs to the protease inhibitor I39 (alpha-2-macroglobulin) family. Bacterial alpha-2-macroglobulin subfamily.</text>
</comment>
<dbReference type="SMART" id="SM01360">
    <property type="entry name" value="A2M"/>
    <property type="match status" value="1"/>
</dbReference>
<protein>
    <submittedName>
        <fullName evidence="5">Alpha-2-macroglobulin</fullName>
    </submittedName>
</protein>
<evidence type="ECO:0000313" key="6">
    <source>
        <dbReference type="Proteomes" id="UP000536746"/>
    </source>
</evidence>
<dbReference type="Proteomes" id="UP000536746">
    <property type="component" value="Unassembled WGS sequence"/>
</dbReference>
<keyword evidence="6" id="KW-1185">Reference proteome</keyword>